<dbReference type="RefSeq" id="WP_305011514.1">
    <property type="nucleotide sequence ID" value="NZ_JAUQSX010000005.1"/>
</dbReference>
<protein>
    <submittedName>
        <fullName evidence="1">Uncharacterized protein</fullName>
    </submittedName>
</protein>
<dbReference type="Proteomes" id="UP001167796">
    <property type="component" value="Unassembled WGS sequence"/>
</dbReference>
<organism evidence="1 2">
    <name type="scientific">Hymenobacter mellowenesis</name>
    <dbReference type="NCBI Taxonomy" id="3063995"/>
    <lineage>
        <taxon>Bacteria</taxon>
        <taxon>Pseudomonadati</taxon>
        <taxon>Bacteroidota</taxon>
        <taxon>Cytophagia</taxon>
        <taxon>Cytophagales</taxon>
        <taxon>Hymenobacteraceae</taxon>
        <taxon>Hymenobacter</taxon>
    </lineage>
</organism>
<name>A0ABT9ABV1_9BACT</name>
<proteinExistence type="predicted"/>
<comment type="caution">
    <text evidence="1">The sequence shown here is derived from an EMBL/GenBank/DDBJ whole genome shotgun (WGS) entry which is preliminary data.</text>
</comment>
<evidence type="ECO:0000313" key="1">
    <source>
        <dbReference type="EMBL" id="MDO7846829.1"/>
    </source>
</evidence>
<reference evidence="1" key="1">
    <citation type="submission" date="2023-07" db="EMBL/GenBank/DDBJ databases">
        <authorList>
            <person name="Kim M.K."/>
        </authorList>
    </citation>
    <scope>NUCLEOTIDE SEQUENCE</scope>
    <source>
        <strain evidence="1">M29</strain>
    </source>
</reference>
<keyword evidence="2" id="KW-1185">Reference proteome</keyword>
<gene>
    <name evidence="1" type="ORF">Q5H92_10710</name>
</gene>
<evidence type="ECO:0000313" key="2">
    <source>
        <dbReference type="Proteomes" id="UP001167796"/>
    </source>
</evidence>
<accession>A0ABT9ABV1</accession>
<sequence length="273" mass="29172">MPASYRELCRVQFRHTYFADHILREMRASPTPATAARMRRGGLLLKPAPNGFVLLACAAPDPAASTALFPLLFTLQPPNPAFLQYTDLPWDAGPDQVYCWRPAPDSPAPIAGLPATTAAREPGRGRYEQRLGAGGPDGIRHDAWGLLELGTDLLAAAPAVYTLCFSARPTIWRYHLQPRGAASLAGARIQTGTGIDFARRPVPAEATGLCFEASVPIPLAERYAFPPFRLVIAARGGSAQPVLLALPPASPSGVRCEGVGAEAAFVSDIYVYL</sequence>
<dbReference type="EMBL" id="JAUQSX010000005">
    <property type="protein sequence ID" value="MDO7846829.1"/>
    <property type="molecule type" value="Genomic_DNA"/>
</dbReference>